<keyword evidence="2" id="KW-0328">Glycosyltransferase</keyword>
<proteinExistence type="predicted"/>
<evidence type="ECO:0000313" key="2">
    <source>
        <dbReference type="EMBL" id="ARQ00766.1"/>
    </source>
</evidence>
<protein>
    <submittedName>
        <fullName evidence="2">Alpha-mannosyltransferase</fullName>
    </submittedName>
</protein>
<dbReference type="PANTHER" id="PTHR45947:SF3">
    <property type="entry name" value="SULFOQUINOVOSYL TRANSFERASE SQD2"/>
    <property type="match status" value="1"/>
</dbReference>
<sequence length="359" mass="39892">MRILVATDAWHPQVNGVVRTLQTLASTAPRFGAEIEFLTHQGLRTFPLPTYPAIRCAITAPWTIARKIDALKPDAIHIATEGTIGHAVRRYCIRRGIAFTTSFHTRLPDYVTARVPIPENWVWRWLQRFHGRAERVMVSTQSLISELSGRGFRNPVLWPRGVDGDLFTPRNTAPLDLPRPIFLTVGRVAVEKNIEAFLSLDLPGTKVVVGDGPMKAELMQRFPDVVFLGEKHRDELAAIYSAADVFVFPSRTDTFGLVMLEALACGVPVAAFPVAGPNDVIGDAPIGVLSEDLRDAALRALTIDRKACRDFAEQMTWERCARMFLDNLAILRRGAEAGREAEMTARRASDMAWPSGRRA</sequence>
<dbReference type="Proteomes" id="UP000194137">
    <property type="component" value="Chromosome"/>
</dbReference>
<keyword evidence="3" id="KW-1185">Reference proteome</keyword>
<dbReference type="EMBL" id="CP021112">
    <property type="protein sequence ID" value="ARQ00766.1"/>
    <property type="molecule type" value="Genomic_DNA"/>
</dbReference>
<dbReference type="CDD" id="cd03814">
    <property type="entry name" value="GT4-like"/>
    <property type="match status" value="1"/>
</dbReference>
<dbReference type="GO" id="GO:0016757">
    <property type="term" value="F:glycosyltransferase activity"/>
    <property type="evidence" value="ECO:0007669"/>
    <property type="project" value="UniProtKB-KW"/>
</dbReference>
<dbReference type="SUPFAM" id="SSF53756">
    <property type="entry name" value="UDP-Glycosyltransferase/glycogen phosphorylase"/>
    <property type="match status" value="1"/>
</dbReference>
<dbReference type="Pfam" id="PF13439">
    <property type="entry name" value="Glyco_transf_4"/>
    <property type="match status" value="1"/>
</dbReference>
<dbReference type="STRING" id="1235591.CAK95_18000"/>
<dbReference type="KEGG" id="psin:CAK95_18000"/>
<gene>
    <name evidence="2" type="ORF">CAK95_18000</name>
</gene>
<dbReference type="Gene3D" id="3.40.50.2000">
    <property type="entry name" value="Glycogen Phosphorylase B"/>
    <property type="match status" value="2"/>
</dbReference>
<dbReference type="AlphaFoldDB" id="A0A1W6ZTY8"/>
<dbReference type="InterPro" id="IPR028098">
    <property type="entry name" value="Glyco_trans_4-like_N"/>
</dbReference>
<dbReference type="RefSeq" id="WP_086089162.1">
    <property type="nucleotide sequence ID" value="NZ_CP021112.1"/>
</dbReference>
<feature type="domain" description="Glycosyltransferase subfamily 4-like N-terminal" evidence="1">
    <location>
        <begin position="14"/>
        <end position="163"/>
    </location>
</feature>
<evidence type="ECO:0000313" key="3">
    <source>
        <dbReference type="Proteomes" id="UP000194137"/>
    </source>
</evidence>
<dbReference type="PANTHER" id="PTHR45947">
    <property type="entry name" value="SULFOQUINOVOSYL TRANSFERASE SQD2"/>
    <property type="match status" value="1"/>
</dbReference>
<evidence type="ECO:0000259" key="1">
    <source>
        <dbReference type="Pfam" id="PF13439"/>
    </source>
</evidence>
<accession>A0A1W6ZTY8</accession>
<dbReference type="OrthoDB" id="9802525at2"/>
<organism evidence="2 3">
    <name type="scientific">Pseudorhodoplanes sinuspersici</name>
    <dbReference type="NCBI Taxonomy" id="1235591"/>
    <lineage>
        <taxon>Bacteria</taxon>
        <taxon>Pseudomonadati</taxon>
        <taxon>Pseudomonadota</taxon>
        <taxon>Alphaproteobacteria</taxon>
        <taxon>Hyphomicrobiales</taxon>
        <taxon>Pseudorhodoplanes</taxon>
    </lineage>
</organism>
<keyword evidence="2" id="KW-0808">Transferase</keyword>
<reference evidence="2 3" key="1">
    <citation type="submission" date="2017-05" db="EMBL/GenBank/DDBJ databases">
        <title>Full genome sequence of Pseudorhodoplanes sinuspersici.</title>
        <authorList>
            <person name="Dastgheib S.M.M."/>
            <person name="Shavandi M."/>
            <person name="Tirandaz H."/>
        </authorList>
    </citation>
    <scope>NUCLEOTIDE SEQUENCE [LARGE SCALE GENOMIC DNA]</scope>
    <source>
        <strain evidence="2 3">RIPI110</strain>
    </source>
</reference>
<dbReference type="Pfam" id="PF13692">
    <property type="entry name" value="Glyco_trans_1_4"/>
    <property type="match status" value="1"/>
</dbReference>
<name>A0A1W6ZTY8_9HYPH</name>
<dbReference type="InterPro" id="IPR050194">
    <property type="entry name" value="Glycosyltransferase_grp1"/>
</dbReference>